<dbReference type="SUPFAM" id="SSF57884">
    <property type="entry name" value="Ada DNA repair protein, N-terminal domain (N-Ada 10)"/>
    <property type="match status" value="1"/>
</dbReference>
<dbReference type="GO" id="GO:0008168">
    <property type="term" value="F:methyltransferase activity"/>
    <property type="evidence" value="ECO:0007669"/>
    <property type="project" value="InterPro"/>
</dbReference>
<reference evidence="3" key="1">
    <citation type="submission" date="2023-03" db="EMBL/GenBank/DDBJ databases">
        <title>Andean soil-derived lignocellulolytic bacterial consortium as a source of novel taxa and putative plastic-active enzymes.</title>
        <authorList>
            <person name="Diaz-Garcia L."/>
            <person name="Chuvochina M."/>
            <person name="Feuerriegel G."/>
            <person name="Bunk B."/>
            <person name="Sproer C."/>
            <person name="Streit W.R."/>
            <person name="Rodriguez L.M."/>
            <person name="Overmann J."/>
            <person name="Jimenez D.J."/>
        </authorList>
    </citation>
    <scope>NUCLEOTIDE SEQUENCE</scope>
    <source>
        <strain evidence="3">MAG 7</strain>
    </source>
</reference>
<dbReference type="GO" id="GO:0006281">
    <property type="term" value="P:DNA repair"/>
    <property type="evidence" value="ECO:0007669"/>
    <property type="project" value="InterPro"/>
</dbReference>
<keyword evidence="1" id="KW-0010">Activator</keyword>
<gene>
    <name evidence="3" type="ORF">P0Y53_09705</name>
</gene>
<feature type="domain" description="Ada DNA repair metal-binding" evidence="2">
    <location>
        <begin position="21"/>
        <end position="68"/>
    </location>
</feature>
<dbReference type="GO" id="GO:0003677">
    <property type="term" value="F:DNA binding"/>
    <property type="evidence" value="ECO:0007669"/>
    <property type="project" value="InterPro"/>
</dbReference>
<dbReference type="Pfam" id="PF02805">
    <property type="entry name" value="Ada_Zn_binding"/>
    <property type="match status" value="1"/>
</dbReference>
<dbReference type="InterPro" id="IPR035451">
    <property type="entry name" value="Ada-like_dom_sf"/>
</dbReference>
<dbReference type="GO" id="GO:0006355">
    <property type="term" value="P:regulation of DNA-templated transcription"/>
    <property type="evidence" value="ECO:0007669"/>
    <property type="project" value="InterPro"/>
</dbReference>
<dbReference type="Gene3D" id="3.40.10.10">
    <property type="entry name" value="DNA Methylphosphotriester Repair Domain"/>
    <property type="match status" value="1"/>
</dbReference>
<evidence type="ECO:0000313" key="4">
    <source>
        <dbReference type="Proteomes" id="UP001220610"/>
    </source>
</evidence>
<dbReference type="Proteomes" id="UP001220610">
    <property type="component" value="Chromosome"/>
</dbReference>
<dbReference type="InterPro" id="IPR004026">
    <property type="entry name" value="Ada_DNA_repair_Zn-bd"/>
</dbReference>
<name>A0AAJ6BJV3_9BACT</name>
<evidence type="ECO:0000259" key="2">
    <source>
        <dbReference type="Pfam" id="PF02805"/>
    </source>
</evidence>
<dbReference type="GO" id="GO:0008270">
    <property type="term" value="F:zinc ion binding"/>
    <property type="evidence" value="ECO:0007669"/>
    <property type="project" value="InterPro"/>
</dbReference>
<protein>
    <submittedName>
        <fullName evidence="3">Ada metal-binding domain-containing protein</fullName>
    </submittedName>
</protein>
<accession>A0AAJ6BJV3</accession>
<dbReference type="AlphaFoldDB" id="A0AAJ6BJV3"/>
<organism evidence="3 4">
    <name type="scientific">Candidatus Pseudobacter hemicellulosilyticus</name>
    <dbReference type="NCBI Taxonomy" id="3121375"/>
    <lineage>
        <taxon>Bacteria</taxon>
        <taxon>Pseudomonadati</taxon>
        <taxon>Bacteroidota</taxon>
        <taxon>Chitinophagia</taxon>
        <taxon>Chitinophagales</taxon>
        <taxon>Chitinophagaceae</taxon>
        <taxon>Pseudobacter</taxon>
    </lineage>
</organism>
<evidence type="ECO:0000256" key="1">
    <source>
        <dbReference type="ARBA" id="ARBA00023159"/>
    </source>
</evidence>
<dbReference type="EMBL" id="CP119311">
    <property type="protein sequence ID" value="WEK37776.1"/>
    <property type="molecule type" value="Genomic_DNA"/>
</dbReference>
<evidence type="ECO:0000313" key="3">
    <source>
        <dbReference type="EMBL" id="WEK37776.1"/>
    </source>
</evidence>
<sequence>MIRHSQLNDKAVRSGIRSGDILYAGNARLNIYGLLSCASGKRMLRKNRFFFATVQEALDNGFRPCGHCMQGAYKIWKNGTV</sequence>
<proteinExistence type="predicted"/>